<proteinExistence type="predicted"/>
<evidence type="ECO:0000256" key="1">
    <source>
        <dbReference type="SAM" id="MobiDB-lite"/>
    </source>
</evidence>
<gene>
    <name evidence="2" type="ORF">MK_gp5</name>
</gene>
<protein>
    <submittedName>
        <fullName evidence="2">Structural protein</fullName>
    </submittedName>
</protein>
<feature type="region of interest" description="Disordered" evidence="1">
    <location>
        <begin position="141"/>
        <end position="167"/>
    </location>
</feature>
<organism evidence="2">
    <name type="scientific">Pseudomonas phage MK</name>
    <dbReference type="NCBI Taxonomy" id="3015287"/>
    <lineage>
        <taxon>Viruses</taxon>
    </lineage>
</organism>
<name>A0AAT9TS73_9VIRU</name>
<reference evidence="2" key="1">
    <citation type="submission" date="2023-01" db="EMBL/GenBank/DDBJ databases">
        <authorList>
            <person name="Kunisch F."/>
            <person name="Gonzalez Moreno M."/>
            <person name="Wagemans J."/>
        </authorList>
    </citation>
    <scope>NUCLEOTIDE SEQUENCE</scope>
</reference>
<feature type="compositionally biased region" description="Basic residues" evidence="1">
    <location>
        <begin position="152"/>
        <end position="167"/>
    </location>
</feature>
<accession>A0AAT9TS73</accession>
<evidence type="ECO:0000313" key="2">
    <source>
        <dbReference type="EMBL" id="WDS52350.1"/>
    </source>
</evidence>
<sequence>MAQNIIAKDHQRLSNWLKEEQMGHRGLFYTRETLPVADIDVKTTGSVLDSTGKLVTKATIADATYILMTDLHDYANAQMSHAVVLARGFAKIGSKAVIFGADVDDAALSSLLAVLPRSAPRLLSSVLTLTTLIKLPSLKLSKPRTSSPLTRSKAHSRTLPSRKRGSF</sequence>
<dbReference type="EMBL" id="OQ210007">
    <property type="protein sequence ID" value="WDS52350.1"/>
    <property type="molecule type" value="Genomic_DNA"/>
</dbReference>